<dbReference type="Pfam" id="PF00400">
    <property type="entry name" value="WD40"/>
    <property type="match status" value="3"/>
</dbReference>
<comment type="caution">
    <text evidence="5">The sequence shown here is derived from an EMBL/GenBank/DDBJ whole genome shotgun (WGS) entry which is preliminary data.</text>
</comment>
<dbReference type="Gene3D" id="2.130.10.10">
    <property type="entry name" value="YVTN repeat-like/Quinoprotein amine dehydrogenase"/>
    <property type="match status" value="2"/>
</dbReference>
<dbReference type="SMART" id="SM00320">
    <property type="entry name" value="WD40"/>
    <property type="match status" value="7"/>
</dbReference>
<gene>
    <name evidence="5" type="ORF">COLO4_30465</name>
</gene>
<evidence type="ECO:0000313" key="6">
    <source>
        <dbReference type="Proteomes" id="UP000187203"/>
    </source>
</evidence>
<feature type="repeat" description="WD" evidence="2">
    <location>
        <begin position="235"/>
        <end position="276"/>
    </location>
</feature>
<feature type="region of interest" description="Disordered" evidence="3">
    <location>
        <begin position="1"/>
        <end position="59"/>
    </location>
</feature>
<evidence type="ECO:0000256" key="2">
    <source>
        <dbReference type="PROSITE-ProRule" id="PRU00221"/>
    </source>
</evidence>
<dbReference type="PANTHER" id="PTHR22844">
    <property type="entry name" value="F-BOX AND WD40 DOMAIN PROTEIN"/>
    <property type="match status" value="1"/>
</dbReference>
<dbReference type="InterPro" id="IPR036322">
    <property type="entry name" value="WD40_repeat_dom_sf"/>
</dbReference>
<keyword evidence="6" id="KW-1185">Reference proteome</keyword>
<dbReference type="PROSITE" id="PS50082">
    <property type="entry name" value="WD_REPEATS_2"/>
    <property type="match status" value="3"/>
</dbReference>
<dbReference type="PROSITE" id="PS50084">
    <property type="entry name" value="KH_TYPE_1"/>
    <property type="match status" value="1"/>
</dbReference>
<accession>A0A1R3H8I3</accession>
<feature type="repeat" description="WD" evidence="2">
    <location>
        <begin position="370"/>
        <end position="400"/>
    </location>
</feature>
<dbReference type="InterPro" id="IPR045182">
    <property type="entry name" value="JINGUBANG-like"/>
</dbReference>
<keyword evidence="1" id="KW-0694">RNA-binding</keyword>
<dbReference type="SUPFAM" id="SSF54791">
    <property type="entry name" value="Eukaryotic type KH-domain (KH-domain type I)"/>
    <property type="match status" value="1"/>
</dbReference>
<organism evidence="5 6">
    <name type="scientific">Corchorus olitorius</name>
    <dbReference type="NCBI Taxonomy" id="93759"/>
    <lineage>
        <taxon>Eukaryota</taxon>
        <taxon>Viridiplantae</taxon>
        <taxon>Streptophyta</taxon>
        <taxon>Embryophyta</taxon>
        <taxon>Tracheophyta</taxon>
        <taxon>Spermatophyta</taxon>
        <taxon>Magnoliopsida</taxon>
        <taxon>eudicotyledons</taxon>
        <taxon>Gunneridae</taxon>
        <taxon>Pentapetalae</taxon>
        <taxon>rosids</taxon>
        <taxon>malvids</taxon>
        <taxon>Malvales</taxon>
        <taxon>Malvaceae</taxon>
        <taxon>Grewioideae</taxon>
        <taxon>Apeibeae</taxon>
        <taxon>Corchorus</taxon>
    </lineage>
</organism>
<dbReference type="SMART" id="SM00322">
    <property type="entry name" value="KH"/>
    <property type="match status" value="1"/>
</dbReference>
<evidence type="ECO:0000256" key="1">
    <source>
        <dbReference type="PROSITE-ProRule" id="PRU00117"/>
    </source>
</evidence>
<dbReference type="PROSITE" id="PS50294">
    <property type="entry name" value="WD_REPEATS_REGION"/>
    <property type="match status" value="3"/>
</dbReference>
<proteinExistence type="predicted"/>
<protein>
    <recommendedName>
        <fullName evidence="4">K Homology domain-containing protein</fullName>
    </recommendedName>
</protein>
<feature type="compositionally biased region" description="Polar residues" evidence="3">
    <location>
        <begin position="30"/>
        <end position="59"/>
    </location>
</feature>
<dbReference type="OrthoDB" id="674604at2759"/>
<feature type="domain" description="K Homology" evidence="4">
    <location>
        <begin position="625"/>
        <end position="693"/>
    </location>
</feature>
<dbReference type="InterPro" id="IPR015943">
    <property type="entry name" value="WD40/YVTN_repeat-like_dom_sf"/>
</dbReference>
<dbReference type="InterPro" id="IPR004088">
    <property type="entry name" value="KH_dom_type_1"/>
</dbReference>
<dbReference type="InterPro" id="IPR001680">
    <property type="entry name" value="WD40_rpt"/>
</dbReference>
<reference evidence="6" key="1">
    <citation type="submission" date="2013-09" db="EMBL/GenBank/DDBJ databases">
        <title>Corchorus olitorius genome sequencing.</title>
        <authorList>
            <person name="Alam M."/>
            <person name="Haque M.S."/>
            <person name="Islam M.S."/>
            <person name="Emdad E.M."/>
            <person name="Islam M.M."/>
            <person name="Ahmed B."/>
            <person name="Halim A."/>
            <person name="Hossen Q.M.M."/>
            <person name="Hossain M.Z."/>
            <person name="Ahmed R."/>
            <person name="Khan M.M."/>
            <person name="Islam R."/>
            <person name="Rashid M.M."/>
            <person name="Khan S.A."/>
            <person name="Rahman M.S."/>
            <person name="Alam M."/>
            <person name="Yahiya A.S."/>
            <person name="Khan M.S."/>
            <person name="Azam M.S."/>
            <person name="Haque T."/>
            <person name="Lashkar M.Z.H."/>
            <person name="Akhand A.I."/>
            <person name="Morshed G."/>
            <person name="Roy S."/>
            <person name="Uddin K.S."/>
            <person name="Rabeya T."/>
            <person name="Hossain A.S."/>
            <person name="Chowdhury A."/>
            <person name="Snigdha A.R."/>
            <person name="Mortoza M.S."/>
            <person name="Matin S.A."/>
            <person name="Hoque S.M.E."/>
            <person name="Islam M.K."/>
            <person name="Roy D.K."/>
            <person name="Haider R."/>
            <person name="Moosa M.M."/>
            <person name="Elias S.M."/>
            <person name="Hasan A.M."/>
            <person name="Jahan S."/>
            <person name="Shafiuddin M."/>
            <person name="Mahmood N."/>
            <person name="Shommy N.S."/>
        </authorList>
    </citation>
    <scope>NUCLEOTIDE SEQUENCE [LARGE SCALE GENOMIC DNA]</scope>
    <source>
        <strain evidence="6">cv. O-4</strain>
    </source>
</reference>
<evidence type="ECO:0000256" key="3">
    <source>
        <dbReference type="SAM" id="MobiDB-lite"/>
    </source>
</evidence>
<evidence type="ECO:0000259" key="4">
    <source>
        <dbReference type="SMART" id="SM00322"/>
    </source>
</evidence>
<evidence type="ECO:0000313" key="5">
    <source>
        <dbReference type="EMBL" id="OMO66637.1"/>
    </source>
</evidence>
<feature type="repeat" description="WD" evidence="2">
    <location>
        <begin position="277"/>
        <end position="307"/>
    </location>
</feature>
<feature type="compositionally biased region" description="Basic and acidic residues" evidence="3">
    <location>
        <begin position="610"/>
        <end position="625"/>
    </location>
</feature>
<dbReference type="AlphaFoldDB" id="A0A1R3H8I3"/>
<feature type="region of interest" description="Disordered" evidence="3">
    <location>
        <begin position="606"/>
        <end position="625"/>
    </location>
</feature>
<dbReference type="InterPro" id="IPR004087">
    <property type="entry name" value="KH_dom"/>
</dbReference>
<dbReference type="Pfam" id="PF00013">
    <property type="entry name" value="KH_1"/>
    <property type="match status" value="1"/>
</dbReference>
<name>A0A1R3H8I3_9ROSI</name>
<dbReference type="Gene3D" id="3.30.1370.10">
    <property type="entry name" value="K Homology domain, type 1"/>
    <property type="match status" value="1"/>
</dbReference>
<feature type="compositionally biased region" description="Low complexity" evidence="3">
    <location>
        <begin position="1"/>
        <end position="15"/>
    </location>
</feature>
<dbReference type="InterPro" id="IPR036612">
    <property type="entry name" value="KH_dom_type_1_sf"/>
</dbReference>
<keyword evidence="2" id="KW-0853">WD repeat</keyword>
<dbReference type="EMBL" id="AWUE01020731">
    <property type="protein sequence ID" value="OMO66637.1"/>
    <property type="molecule type" value="Genomic_DNA"/>
</dbReference>
<dbReference type="GO" id="GO:0003723">
    <property type="term" value="F:RNA binding"/>
    <property type="evidence" value="ECO:0007669"/>
    <property type="project" value="UniProtKB-UniRule"/>
</dbReference>
<dbReference type="SUPFAM" id="SSF50978">
    <property type="entry name" value="WD40 repeat-like"/>
    <property type="match status" value="1"/>
</dbReference>
<dbReference type="Proteomes" id="UP000187203">
    <property type="component" value="Unassembled WGS sequence"/>
</dbReference>
<feature type="region of interest" description="Disordered" evidence="3">
    <location>
        <begin position="739"/>
        <end position="758"/>
    </location>
</feature>
<dbReference type="STRING" id="93759.A0A1R3H8I3"/>
<dbReference type="PANTHER" id="PTHR22844:SF342">
    <property type="entry name" value="AND WD40 DOMAIN PROTEIN, PUTATIVE-RELATED"/>
    <property type="match status" value="1"/>
</dbReference>
<sequence length="803" mass="88055">MASSLNSPNSSPNSSFAIRETPTTIHPKRNNNMSSKLDQYSTATSPPNHSFAIRSSSETTPQTQTFVRSISTKEASFGGFHFSPPRYSTPTLNASATTSPRSSPLRTFAPAAASNHTISLDSSSYNYKCLSSVLKKDGQILSIAISNGIIYTGSDTNLIRIWKLPEFSESGVLKTKASTVVALAVSHDRLFAAYGDTKIRIWRRTWDGTLKHVKLATIPRAGGYVRSYIAGKDKMMRHMGPITSLAVNISDNILYSASVDKTVKVWRISDLKCIENIPAHSEPINSIVVGDDGILFTASDDATIRVWRRNFYRGEWPHSLMVTLPAKCSPVKTLTLTADGGVLYGGCTDGYVHYWLKGWMSGQLRYGGALQGHTHAVMCLATVSNYVISGSADSSSRVWNREQDGHHVCLAVLVGHRGPIRCVTAFLGHSGDEVDDGCTICTGSLDGVLKHDRHFEAAFPDHGPNFHHHQDHTSSTSDKQCNKVLYMYKSKEVYLVYSCLHFRLSDPFCVKYGIENIAGHHQKKKKEGHYSYHNLSFDLKIDALKDKFGAMDKKKRKIGAPVWRPICTQASSHEEPLTKDMVVESDNGSQMQEEIEVTHATLSPKASLDNIKDGTSKEEPALSAEKHSLSVEVGASLIRFIRGKDGSTKEKIEKEMGVQIILPSSKQEDSILIEGTSADSVTIASKEILRIVDEAVNSPSLDFSHFVSLPLAIHPELVEKLVNFQNSILGISDAFVDGSRDSNSDGETSEYEDQQLSKGPAVAVEFKVADDKESVKVDVRGIPLVSYAPKEAKEAKPSKLSGK</sequence>